<proteinExistence type="predicted"/>
<evidence type="ECO:0000313" key="3">
    <source>
        <dbReference type="Proteomes" id="UP000276443"/>
    </source>
</evidence>
<organism evidence="2 3">
    <name type="scientific">Aquisalibacillus elongatus</name>
    <dbReference type="NCBI Taxonomy" id="485577"/>
    <lineage>
        <taxon>Bacteria</taxon>
        <taxon>Bacillati</taxon>
        <taxon>Bacillota</taxon>
        <taxon>Bacilli</taxon>
        <taxon>Bacillales</taxon>
        <taxon>Bacillaceae</taxon>
        <taxon>Aquisalibacillus</taxon>
    </lineage>
</organism>
<evidence type="ECO:0000256" key="1">
    <source>
        <dbReference type="SAM" id="Phobius"/>
    </source>
</evidence>
<protein>
    <recommendedName>
        <fullName evidence="4">YfzA-like protein</fullName>
    </recommendedName>
</protein>
<dbReference type="RefSeq" id="WP_124220422.1">
    <property type="nucleotide sequence ID" value="NZ_RKRF01000008.1"/>
</dbReference>
<keyword evidence="1" id="KW-0472">Membrane</keyword>
<dbReference type="Proteomes" id="UP000276443">
    <property type="component" value="Unassembled WGS sequence"/>
</dbReference>
<keyword evidence="1" id="KW-1133">Transmembrane helix</keyword>
<sequence length="77" mass="8701">MKKALEVFAVICIVLAVLFFVGPFLISGLANPDLYFFLFPFWSGGFEWVGKAVFIAFGIINVLLALLVLYVVKRIKW</sequence>
<dbReference type="AlphaFoldDB" id="A0A3N5CAS1"/>
<name>A0A3N5CAS1_9BACI</name>
<gene>
    <name evidence="2" type="ORF">EDC24_1064</name>
</gene>
<evidence type="ECO:0008006" key="4">
    <source>
        <dbReference type="Google" id="ProtNLM"/>
    </source>
</evidence>
<reference evidence="2 3" key="1">
    <citation type="submission" date="2018-11" db="EMBL/GenBank/DDBJ databases">
        <title>Genomic Encyclopedia of Type Strains, Phase IV (KMG-IV): sequencing the most valuable type-strain genomes for metagenomic binning, comparative biology and taxonomic classification.</title>
        <authorList>
            <person name="Goeker M."/>
        </authorList>
    </citation>
    <scope>NUCLEOTIDE SEQUENCE [LARGE SCALE GENOMIC DNA]</scope>
    <source>
        <strain evidence="2 3">DSM 18090</strain>
    </source>
</reference>
<keyword evidence="1" id="KW-0812">Transmembrane</keyword>
<comment type="caution">
    <text evidence="2">The sequence shown here is derived from an EMBL/GenBank/DDBJ whole genome shotgun (WGS) entry which is preliminary data.</text>
</comment>
<dbReference type="EMBL" id="RKRF01000008">
    <property type="protein sequence ID" value="RPF53881.1"/>
    <property type="molecule type" value="Genomic_DNA"/>
</dbReference>
<feature type="transmembrane region" description="Helical" evidence="1">
    <location>
        <begin position="48"/>
        <end position="72"/>
    </location>
</feature>
<keyword evidence="3" id="KW-1185">Reference proteome</keyword>
<feature type="transmembrane region" description="Helical" evidence="1">
    <location>
        <begin position="7"/>
        <end position="28"/>
    </location>
</feature>
<evidence type="ECO:0000313" key="2">
    <source>
        <dbReference type="EMBL" id="RPF53881.1"/>
    </source>
</evidence>
<accession>A0A3N5CAS1</accession>